<dbReference type="AlphaFoldDB" id="A0A7S9E1U9"/>
<reference evidence="1 2" key="1">
    <citation type="submission" date="2020-11" db="EMBL/GenBank/DDBJ databases">
        <title>Whole Genome sequence of MDR strain of Klebsiella pneumoniae K219 isolated from sputum.</title>
        <authorList>
            <person name="Aditi B.P."/>
            <person name="Mahalakshmi K."/>
            <person name="Naveen Kumar V."/>
        </authorList>
    </citation>
    <scope>NUCLEOTIDE SEQUENCE [LARGE SCALE GENOMIC DNA]</scope>
    <source>
        <strain evidence="1 2">K219</strain>
        <plasmid evidence="1 2">pKPHS1</plasmid>
    </source>
</reference>
<evidence type="ECO:0000313" key="2">
    <source>
        <dbReference type="Proteomes" id="UP000594592"/>
    </source>
</evidence>
<geneLocation type="plasmid" evidence="1 2">
    <name>pKPHS1</name>
</geneLocation>
<name>A0A7S9E1U9_KLEPN</name>
<gene>
    <name evidence="1" type="ORF">IUJ34_26960</name>
</gene>
<sequence length="216" mass="24211">MFWIGADETGWNAGRSVVINEPEYDDKGIAILTLHDIEWRDSTTIRRFRFDFTSGQDADNYLLFDWIAVGRPTPGAGMAALQEEQQARANADTAEAQARSTLAAQIRGSSESGNLDDIRSGLIYQEKNARITADAAEASARESCRLNSTETKPLLQKNCIRCPLNKLPGQARLPGCKQALARRPMPVRYRQFPRRSKSRATPLNHKGRHCLRWIIA</sequence>
<accession>A0A7S9E1U9</accession>
<proteinExistence type="predicted"/>
<dbReference type="Proteomes" id="UP000594592">
    <property type="component" value="Plasmid pKPHS1"/>
</dbReference>
<protein>
    <recommendedName>
        <fullName evidence="3">Gp24</fullName>
    </recommendedName>
</protein>
<evidence type="ECO:0000313" key="1">
    <source>
        <dbReference type="EMBL" id="QPG08034.1"/>
    </source>
</evidence>
<dbReference type="EMBL" id="CP064822">
    <property type="protein sequence ID" value="QPG08034.1"/>
    <property type="molecule type" value="Genomic_DNA"/>
</dbReference>
<organism evidence="1 2">
    <name type="scientific">Klebsiella pneumoniae subsp. pneumoniae</name>
    <dbReference type="NCBI Taxonomy" id="72407"/>
    <lineage>
        <taxon>Bacteria</taxon>
        <taxon>Pseudomonadati</taxon>
        <taxon>Pseudomonadota</taxon>
        <taxon>Gammaproteobacteria</taxon>
        <taxon>Enterobacterales</taxon>
        <taxon>Enterobacteriaceae</taxon>
        <taxon>Klebsiella/Raoultella group</taxon>
        <taxon>Klebsiella</taxon>
        <taxon>Klebsiella pneumoniae complex</taxon>
    </lineage>
</organism>
<keyword evidence="1" id="KW-0614">Plasmid</keyword>
<evidence type="ECO:0008006" key="3">
    <source>
        <dbReference type="Google" id="ProtNLM"/>
    </source>
</evidence>